<dbReference type="EMBL" id="REGN01000460">
    <property type="protein sequence ID" value="RNA41781.1"/>
    <property type="molecule type" value="Genomic_DNA"/>
</dbReference>
<protein>
    <submittedName>
        <fullName evidence="1">Uncharacterized protein</fullName>
    </submittedName>
</protein>
<evidence type="ECO:0000313" key="1">
    <source>
        <dbReference type="EMBL" id="RNA41781.1"/>
    </source>
</evidence>
<proteinExistence type="predicted"/>
<keyword evidence="2" id="KW-1185">Reference proteome</keyword>
<sequence length="61" mass="7122">MHSCLIRALDRVYWIGCIQMEENLANKLNSKLHSQQISDLIINQVFLLLLLLLNNYPIKLV</sequence>
<reference evidence="1 2" key="1">
    <citation type="journal article" date="2018" name="Sci. Rep.">
        <title>Genomic signatures of local adaptation to the degree of environmental predictability in rotifers.</title>
        <authorList>
            <person name="Franch-Gras L."/>
            <person name="Hahn C."/>
            <person name="Garcia-Roger E.M."/>
            <person name="Carmona M.J."/>
            <person name="Serra M."/>
            <person name="Gomez A."/>
        </authorList>
    </citation>
    <scope>NUCLEOTIDE SEQUENCE [LARGE SCALE GENOMIC DNA]</scope>
    <source>
        <strain evidence="1">HYR1</strain>
    </source>
</reference>
<comment type="caution">
    <text evidence="1">The sequence shown here is derived from an EMBL/GenBank/DDBJ whole genome shotgun (WGS) entry which is preliminary data.</text>
</comment>
<dbReference type="Proteomes" id="UP000276133">
    <property type="component" value="Unassembled WGS sequence"/>
</dbReference>
<evidence type="ECO:0000313" key="2">
    <source>
        <dbReference type="Proteomes" id="UP000276133"/>
    </source>
</evidence>
<gene>
    <name evidence="1" type="ORF">BpHYR1_052359</name>
</gene>
<dbReference type="AlphaFoldDB" id="A0A3M7T165"/>
<organism evidence="1 2">
    <name type="scientific">Brachionus plicatilis</name>
    <name type="common">Marine rotifer</name>
    <name type="synonym">Brachionus muelleri</name>
    <dbReference type="NCBI Taxonomy" id="10195"/>
    <lineage>
        <taxon>Eukaryota</taxon>
        <taxon>Metazoa</taxon>
        <taxon>Spiralia</taxon>
        <taxon>Gnathifera</taxon>
        <taxon>Rotifera</taxon>
        <taxon>Eurotatoria</taxon>
        <taxon>Monogononta</taxon>
        <taxon>Pseudotrocha</taxon>
        <taxon>Ploima</taxon>
        <taxon>Brachionidae</taxon>
        <taxon>Brachionus</taxon>
    </lineage>
</organism>
<name>A0A3M7T165_BRAPC</name>
<accession>A0A3M7T165</accession>